<evidence type="ECO:0000256" key="2">
    <source>
        <dbReference type="ARBA" id="ARBA00012438"/>
    </source>
</evidence>
<dbReference type="Pfam" id="PF02518">
    <property type="entry name" value="HATPase_c"/>
    <property type="match status" value="1"/>
</dbReference>
<dbReference type="SUPFAM" id="SSF55874">
    <property type="entry name" value="ATPase domain of HSP90 chaperone/DNA topoisomerase II/histidine kinase"/>
    <property type="match status" value="1"/>
</dbReference>
<dbReference type="Pfam" id="PF08448">
    <property type="entry name" value="PAS_4"/>
    <property type="match status" value="1"/>
</dbReference>
<comment type="catalytic activity">
    <reaction evidence="1">
        <text>ATP + protein L-histidine = ADP + protein N-phospho-L-histidine.</text>
        <dbReference type="EC" id="2.7.13.3"/>
    </reaction>
</comment>
<dbReference type="NCBIfam" id="TIGR00229">
    <property type="entry name" value="sensory_box"/>
    <property type="match status" value="1"/>
</dbReference>
<dbReference type="AlphaFoldDB" id="A0A6I4I417"/>
<dbReference type="PROSITE" id="PS50113">
    <property type="entry name" value="PAC"/>
    <property type="match status" value="1"/>
</dbReference>
<evidence type="ECO:0000313" key="8">
    <source>
        <dbReference type="Proteomes" id="UP000429232"/>
    </source>
</evidence>
<dbReference type="InterPro" id="IPR035965">
    <property type="entry name" value="PAS-like_dom_sf"/>
</dbReference>
<dbReference type="SUPFAM" id="SSF47384">
    <property type="entry name" value="Homodimeric domain of signal transducing histidine kinase"/>
    <property type="match status" value="1"/>
</dbReference>
<gene>
    <name evidence="7" type="ORF">GO620_011135</name>
</gene>
<evidence type="ECO:0000256" key="1">
    <source>
        <dbReference type="ARBA" id="ARBA00000085"/>
    </source>
</evidence>
<keyword evidence="4" id="KW-0808">Transferase</keyword>
<dbReference type="PANTHER" id="PTHR43711">
    <property type="entry name" value="TWO-COMPONENT HISTIDINE KINASE"/>
    <property type="match status" value="1"/>
</dbReference>
<dbReference type="InterPro" id="IPR036097">
    <property type="entry name" value="HisK_dim/P_sf"/>
</dbReference>
<evidence type="ECO:0000256" key="4">
    <source>
        <dbReference type="ARBA" id="ARBA00022679"/>
    </source>
</evidence>
<dbReference type="InterPro" id="IPR000700">
    <property type="entry name" value="PAS-assoc_C"/>
</dbReference>
<reference evidence="7 8" key="1">
    <citation type="submission" date="2020-12" db="EMBL/GenBank/DDBJ databases">
        <title>HMF7856_wgs.fasta genome submission.</title>
        <authorList>
            <person name="Kang H."/>
            <person name="Kim H."/>
            <person name="Joh K."/>
        </authorList>
    </citation>
    <scope>NUCLEOTIDE SEQUENCE [LARGE SCALE GENOMIC DNA]</scope>
    <source>
        <strain evidence="7 8">HMF7856</strain>
    </source>
</reference>
<dbReference type="InterPro" id="IPR000014">
    <property type="entry name" value="PAS"/>
</dbReference>
<keyword evidence="3" id="KW-0597">Phosphoprotein</keyword>
<dbReference type="SMART" id="SM00388">
    <property type="entry name" value="HisKA"/>
    <property type="match status" value="1"/>
</dbReference>
<dbReference type="Gene3D" id="3.30.565.10">
    <property type="entry name" value="Histidine kinase-like ATPase, C-terminal domain"/>
    <property type="match status" value="1"/>
</dbReference>
<evidence type="ECO:0000256" key="6">
    <source>
        <dbReference type="ARBA" id="ARBA00023012"/>
    </source>
</evidence>
<dbReference type="Gene3D" id="1.10.287.130">
    <property type="match status" value="1"/>
</dbReference>
<dbReference type="InterPro" id="IPR013656">
    <property type="entry name" value="PAS_4"/>
</dbReference>
<dbReference type="SMART" id="SM00387">
    <property type="entry name" value="HATPase_c"/>
    <property type="match status" value="1"/>
</dbReference>
<name>A0A6I4I417_9SPHI</name>
<keyword evidence="5" id="KW-0418">Kinase</keyword>
<dbReference type="EC" id="2.7.13.3" evidence="2"/>
<dbReference type="Pfam" id="PF00512">
    <property type="entry name" value="HisKA"/>
    <property type="match status" value="1"/>
</dbReference>
<keyword evidence="8" id="KW-1185">Reference proteome</keyword>
<dbReference type="InterPro" id="IPR013655">
    <property type="entry name" value="PAS_fold_3"/>
</dbReference>
<accession>A0A6I4I417</accession>
<evidence type="ECO:0000256" key="3">
    <source>
        <dbReference type="ARBA" id="ARBA00022553"/>
    </source>
</evidence>
<keyword evidence="6" id="KW-0902">Two-component regulatory system</keyword>
<dbReference type="Gene3D" id="3.30.450.20">
    <property type="entry name" value="PAS domain"/>
    <property type="match status" value="2"/>
</dbReference>
<dbReference type="SMART" id="SM00086">
    <property type="entry name" value="PAC"/>
    <property type="match status" value="2"/>
</dbReference>
<dbReference type="PANTHER" id="PTHR43711:SF31">
    <property type="entry name" value="HISTIDINE KINASE"/>
    <property type="match status" value="1"/>
</dbReference>
<dbReference type="Proteomes" id="UP000429232">
    <property type="component" value="Chromosome"/>
</dbReference>
<dbReference type="PRINTS" id="PR00344">
    <property type="entry name" value="BCTRLSENSOR"/>
</dbReference>
<dbReference type="InterPro" id="IPR003594">
    <property type="entry name" value="HATPase_dom"/>
</dbReference>
<dbReference type="FunFam" id="3.30.565.10:FF:000006">
    <property type="entry name" value="Sensor histidine kinase WalK"/>
    <property type="match status" value="1"/>
</dbReference>
<proteinExistence type="predicted"/>
<organism evidence="7 8">
    <name type="scientific">Mucilaginibacter ginkgonis</name>
    <dbReference type="NCBI Taxonomy" id="2682091"/>
    <lineage>
        <taxon>Bacteria</taxon>
        <taxon>Pseudomonadati</taxon>
        <taxon>Bacteroidota</taxon>
        <taxon>Sphingobacteriia</taxon>
        <taxon>Sphingobacteriales</taxon>
        <taxon>Sphingobacteriaceae</taxon>
        <taxon>Mucilaginibacter</taxon>
    </lineage>
</organism>
<evidence type="ECO:0000256" key="5">
    <source>
        <dbReference type="ARBA" id="ARBA00022777"/>
    </source>
</evidence>
<dbReference type="KEGG" id="mgik:GO620_011135"/>
<dbReference type="InterPro" id="IPR050736">
    <property type="entry name" value="Sensor_HK_Regulatory"/>
</dbReference>
<dbReference type="RefSeq" id="WP_157525436.1">
    <property type="nucleotide sequence ID" value="NZ_CP066775.1"/>
</dbReference>
<dbReference type="GO" id="GO:0000155">
    <property type="term" value="F:phosphorelay sensor kinase activity"/>
    <property type="evidence" value="ECO:0007669"/>
    <property type="project" value="InterPro"/>
</dbReference>
<dbReference type="InterPro" id="IPR003661">
    <property type="entry name" value="HisK_dim/P_dom"/>
</dbReference>
<dbReference type="InterPro" id="IPR004358">
    <property type="entry name" value="Sig_transdc_His_kin-like_C"/>
</dbReference>
<dbReference type="InterPro" id="IPR001610">
    <property type="entry name" value="PAC"/>
</dbReference>
<dbReference type="SUPFAM" id="SSF55785">
    <property type="entry name" value="PYP-like sensor domain (PAS domain)"/>
    <property type="match status" value="2"/>
</dbReference>
<evidence type="ECO:0000313" key="7">
    <source>
        <dbReference type="EMBL" id="QQL48733.1"/>
    </source>
</evidence>
<sequence>MDSIPLLTDKQLIDVLNLTKVATAIHVTEDAVIQTANQAMLDVWGKDSSVIGKSLEAALPELKGQPFIDMFKRVWNEGLVISGTDTPADLMINGELKTIYFDFEYRAVKDEAGKVICILHTATDISERYFGRQREQTLMEELATTNEELAATNEELASMNEELSVTNEEVSESYAALRELNDNLAESRNELSFAIEAADLGTFDLNPKTGKFVGNARLKQWFGLGADDEIDLANATDNIAEEDRQRILAAIDEAMSFRSGGTYDVEYKIIHPHDKKEIIVRAKGRTVFSDDQKPLRFSGTVQDITDQKRREQYKDDFISVASHELKTPITSLKATLQMLDRLRDNPGDPAIAKLISQANRSMNKTTMLIDDLLNASKVNSGQLDLAKTNFLIAELLRNCCSHIRAEGRYHLNIEGDLDLRVYADEHRIDQVVVNMVNNAVKYAPDSFEITLRIDKADNFARISVIDHGPGINPENVMKLFDRYYRSEHAGAQFSGLGLGLYISAEIIKKHGGKIGVDSELGKGSTFWFTLPL</sequence>
<dbReference type="PROSITE" id="PS50109">
    <property type="entry name" value="HIS_KIN"/>
    <property type="match status" value="1"/>
</dbReference>
<dbReference type="CDD" id="cd00082">
    <property type="entry name" value="HisKA"/>
    <property type="match status" value="1"/>
</dbReference>
<dbReference type="InterPro" id="IPR036890">
    <property type="entry name" value="HATPase_C_sf"/>
</dbReference>
<dbReference type="EMBL" id="CP066775">
    <property type="protein sequence ID" value="QQL48733.1"/>
    <property type="molecule type" value="Genomic_DNA"/>
</dbReference>
<dbReference type="CDD" id="cd00075">
    <property type="entry name" value="HATPase"/>
    <property type="match status" value="1"/>
</dbReference>
<dbReference type="InterPro" id="IPR005467">
    <property type="entry name" value="His_kinase_dom"/>
</dbReference>
<protein>
    <recommendedName>
        <fullName evidence="2">histidine kinase</fullName>
        <ecNumber evidence="2">2.7.13.3</ecNumber>
    </recommendedName>
</protein>
<dbReference type="Pfam" id="PF08447">
    <property type="entry name" value="PAS_3"/>
    <property type="match status" value="1"/>
</dbReference>